<comment type="caution">
    <text evidence="2">The sequence shown here is derived from an EMBL/GenBank/DDBJ whole genome shotgun (WGS) entry which is preliminary data.</text>
</comment>
<gene>
    <name evidence="2" type="ORF">B0H16DRAFT_1461385</name>
</gene>
<evidence type="ECO:0000313" key="3">
    <source>
        <dbReference type="Proteomes" id="UP001215598"/>
    </source>
</evidence>
<feature type="compositionally biased region" description="Polar residues" evidence="1">
    <location>
        <begin position="1"/>
        <end position="11"/>
    </location>
</feature>
<feature type="compositionally biased region" description="Basic and acidic residues" evidence="1">
    <location>
        <begin position="114"/>
        <end position="125"/>
    </location>
</feature>
<organism evidence="2 3">
    <name type="scientific">Mycena metata</name>
    <dbReference type="NCBI Taxonomy" id="1033252"/>
    <lineage>
        <taxon>Eukaryota</taxon>
        <taxon>Fungi</taxon>
        <taxon>Dikarya</taxon>
        <taxon>Basidiomycota</taxon>
        <taxon>Agaricomycotina</taxon>
        <taxon>Agaricomycetes</taxon>
        <taxon>Agaricomycetidae</taxon>
        <taxon>Agaricales</taxon>
        <taxon>Marasmiineae</taxon>
        <taxon>Mycenaceae</taxon>
        <taxon>Mycena</taxon>
    </lineage>
</organism>
<accession>A0AAD7IU29</accession>
<evidence type="ECO:0000256" key="1">
    <source>
        <dbReference type="SAM" id="MobiDB-lite"/>
    </source>
</evidence>
<name>A0AAD7IU29_9AGAR</name>
<feature type="region of interest" description="Disordered" evidence="1">
    <location>
        <begin position="1"/>
        <end position="21"/>
    </location>
</feature>
<evidence type="ECO:0000313" key="2">
    <source>
        <dbReference type="EMBL" id="KAJ7748881.1"/>
    </source>
</evidence>
<feature type="region of interest" description="Disordered" evidence="1">
    <location>
        <begin position="140"/>
        <end position="169"/>
    </location>
</feature>
<dbReference type="EMBL" id="JARKIB010000071">
    <property type="protein sequence ID" value="KAJ7748881.1"/>
    <property type="molecule type" value="Genomic_DNA"/>
</dbReference>
<feature type="region of interest" description="Disordered" evidence="1">
    <location>
        <begin position="104"/>
        <end position="125"/>
    </location>
</feature>
<dbReference type="Proteomes" id="UP001215598">
    <property type="component" value="Unassembled WGS sequence"/>
</dbReference>
<protein>
    <submittedName>
        <fullName evidence="2">Uncharacterized protein</fullName>
    </submittedName>
</protein>
<feature type="compositionally biased region" description="Polar residues" evidence="1">
    <location>
        <begin position="141"/>
        <end position="151"/>
    </location>
</feature>
<keyword evidence="3" id="KW-1185">Reference proteome</keyword>
<sequence>MAELEANSTGASLCENASPGRHMREDVHDVEGVARGPNRIWVVEALPQNSGKRKSVWTAYTQAHGFPMVKSPRGMCKTADQGTVLQPDGDQHTDAALNVCGGASGRPRGLVSSRENERSAEEGTRLAEGKFPLDECERTLRTTPADRTSATGGEPAYAHSTGTGSSKSVEHLSELLNASKTGEKKLKLQRGEWQASGVPERVLNAQSRVAGACMTARCCRTSGNARMVESASAEVPMNVRDEFFEEGVNDRRLRSSGALLQDM</sequence>
<reference evidence="2" key="1">
    <citation type="submission" date="2023-03" db="EMBL/GenBank/DDBJ databases">
        <title>Massive genome expansion in bonnet fungi (Mycena s.s.) driven by repeated elements and novel gene families across ecological guilds.</title>
        <authorList>
            <consortium name="Lawrence Berkeley National Laboratory"/>
            <person name="Harder C.B."/>
            <person name="Miyauchi S."/>
            <person name="Viragh M."/>
            <person name="Kuo A."/>
            <person name="Thoen E."/>
            <person name="Andreopoulos B."/>
            <person name="Lu D."/>
            <person name="Skrede I."/>
            <person name="Drula E."/>
            <person name="Henrissat B."/>
            <person name="Morin E."/>
            <person name="Kohler A."/>
            <person name="Barry K."/>
            <person name="LaButti K."/>
            <person name="Morin E."/>
            <person name="Salamov A."/>
            <person name="Lipzen A."/>
            <person name="Mereny Z."/>
            <person name="Hegedus B."/>
            <person name="Baldrian P."/>
            <person name="Stursova M."/>
            <person name="Weitz H."/>
            <person name="Taylor A."/>
            <person name="Grigoriev I.V."/>
            <person name="Nagy L.G."/>
            <person name="Martin F."/>
            <person name="Kauserud H."/>
        </authorList>
    </citation>
    <scope>NUCLEOTIDE SEQUENCE</scope>
    <source>
        <strain evidence="2">CBHHK182m</strain>
    </source>
</reference>
<dbReference type="AlphaFoldDB" id="A0AAD7IU29"/>
<proteinExistence type="predicted"/>